<dbReference type="GO" id="GO:0003677">
    <property type="term" value="F:DNA binding"/>
    <property type="evidence" value="ECO:0007669"/>
    <property type="project" value="UniProtKB-KW"/>
</dbReference>
<reference evidence="3 4" key="1">
    <citation type="submission" date="2018-03" db="EMBL/GenBank/DDBJ databases">
        <title>The ancient ancestry and fast evolution of plastids.</title>
        <authorList>
            <person name="Moore K.R."/>
            <person name="Magnabosco C."/>
            <person name="Momper L."/>
            <person name="Gold D.A."/>
            <person name="Bosak T."/>
            <person name="Fournier G.P."/>
        </authorList>
    </citation>
    <scope>NUCLEOTIDE SEQUENCE [LARGE SCALE GENOMIC DNA]</scope>
    <source>
        <strain evidence="3 4">CCALA 037</strain>
    </source>
</reference>
<accession>A0A2T1FL38</accession>
<dbReference type="Proteomes" id="UP000238937">
    <property type="component" value="Unassembled WGS sequence"/>
</dbReference>
<comment type="caution">
    <text evidence="3">The sequence shown here is derived from an EMBL/GenBank/DDBJ whole genome shotgun (WGS) entry which is preliminary data.</text>
</comment>
<dbReference type="SMART" id="SM00530">
    <property type="entry name" value="HTH_XRE"/>
    <property type="match status" value="1"/>
</dbReference>
<evidence type="ECO:0000256" key="1">
    <source>
        <dbReference type="ARBA" id="ARBA00023125"/>
    </source>
</evidence>
<dbReference type="Gene3D" id="1.10.260.40">
    <property type="entry name" value="lambda repressor-like DNA-binding domains"/>
    <property type="match status" value="1"/>
</dbReference>
<dbReference type="AlphaFoldDB" id="A0A2T1FL38"/>
<evidence type="ECO:0000259" key="2">
    <source>
        <dbReference type="PROSITE" id="PS50943"/>
    </source>
</evidence>
<dbReference type="InterPro" id="IPR010982">
    <property type="entry name" value="Lambda_DNA-bd_dom_sf"/>
</dbReference>
<gene>
    <name evidence="3" type="ORF">C7B77_25090</name>
</gene>
<feature type="domain" description="HTH cro/C1-type" evidence="2">
    <location>
        <begin position="7"/>
        <end position="63"/>
    </location>
</feature>
<protein>
    <submittedName>
        <fullName evidence="3">XRE family transcriptional regulator</fullName>
    </submittedName>
</protein>
<organism evidence="3 4">
    <name type="scientific">Chamaesiphon polymorphus CCALA 037</name>
    <dbReference type="NCBI Taxonomy" id="2107692"/>
    <lineage>
        <taxon>Bacteria</taxon>
        <taxon>Bacillati</taxon>
        <taxon>Cyanobacteriota</taxon>
        <taxon>Cyanophyceae</taxon>
        <taxon>Gomontiellales</taxon>
        <taxon>Chamaesiphonaceae</taxon>
        <taxon>Chamaesiphon</taxon>
    </lineage>
</organism>
<evidence type="ECO:0000313" key="3">
    <source>
        <dbReference type="EMBL" id="PSB45683.1"/>
    </source>
</evidence>
<dbReference type="PANTHER" id="PTHR46558">
    <property type="entry name" value="TRACRIPTIONAL REGULATORY PROTEIN-RELATED-RELATED"/>
    <property type="match status" value="1"/>
</dbReference>
<dbReference type="OrthoDB" id="517645at2"/>
<proteinExistence type="predicted"/>
<dbReference type="SUPFAM" id="SSF47413">
    <property type="entry name" value="lambda repressor-like DNA-binding domains"/>
    <property type="match status" value="1"/>
</dbReference>
<dbReference type="InterPro" id="IPR001387">
    <property type="entry name" value="Cro/C1-type_HTH"/>
</dbReference>
<evidence type="ECO:0000313" key="4">
    <source>
        <dbReference type="Proteomes" id="UP000238937"/>
    </source>
</evidence>
<dbReference type="PROSITE" id="PS50943">
    <property type="entry name" value="HTH_CROC1"/>
    <property type="match status" value="1"/>
</dbReference>
<dbReference type="CDD" id="cd00093">
    <property type="entry name" value="HTH_XRE"/>
    <property type="match status" value="1"/>
</dbReference>
<dbReference type="PANTHER" id="PTHR46558:SF4">
    <property type="entry name" value="DNA-BIDING PHAGE PROTEIN"/>
    <property type="match status" value="1"/>
</dbReference>
<name>A0A2T1FL38_9CYAN</name>
<keyword evidence="1" id="KW-0238">DNA-binding</keyword>
<dbReference type="Pfam" id="PF01381">
    <property type="entry name" value="HTH_3"/>
    <property type="match status" value="1"/>
</dbReference>
<dbReference type="RefSeq" id="WP_015158169.1">
    <property type="nucleotide sequence ID" value="NZ_PVWO01000494.1"/>
</dbReference>
<dbReference type="EMBL" id="PVWO01000494">
    <property type="protein sequence ID" value="PSB45683.1"/>
    <property type="molecule type" value="Genomic_DNA"/>
</dbReference>
<sequence length="69" mass="7798">MALSDRIVSLRKQHNLSQRDIAYALGITDQTVSNWEQGRSEPRLTIRQVVLLCSILNCSLADLDDGKDR</sequence>
<keyword evidence="4" id="KW-1185">Reference proteome</keyword>